<dbReference type="AlphaFoldDB" id="A0A679HE54"/>
<reference evidence="1 2" key="1">
    <citation type="submission" date="2020-02" db="EMBL/GenBank/DDBJ databases">
        <title>Whole-genome sequencing and comparative analysis of the genomes of Bacteroides thetaiotaomicron and Escherichia coli isolated from a healthy resident in Vietnam.</title>
        <authorList>
            <person name="Mohsin M."/>
            <person name="Tanaka K."/>
            <person name="Kawahara R."/>
            <person name="Kondo S."/>
            <person name="Noguchi H."/>
            <person name="Motooka D."/>
            <person name="Nakamura S."/>
            <person name="Khong D.T."/>
            <person name="Nguyen T.N."/>
            <person name="Tran H.T."/>
            <person name="Yamamoto Y."/>
        </authorList>
    </citation>
    <scope>NUCLEOTIDE SEQUENCE [LARGE SCALE GENOMIC DNA]</scope>
    <source>
        <strain evidence="1 2">F9-2</strain>
    </source>
</reference>
<evidence type="ECO:0000313" key="2">
    <source>
        <dbReference type="Proteomes" id="UP000500882"/>
    </source>
</evidence>
<dbReference type="Gene3D" id="3.40.50.300">
    <property type="entry name" value="P-loop containing nucleotide triphosphate hydrolases"/>
    <property type="match status" value="1"/>
</dbReference>
<protein>
    <submittedName>
        <fullName evidence="1">Mobilization protein</fullName>
    </submittedName>
</protein>
<name>A0A679HE54_BACT4</name>
<dbReference type="SUPFAM" id="SSF52540">
    <property type="entry name" value="P-loop containing nucleoside triphosphate hydrolases"/>
    <property type="match status" value="1"/>
</dbReference>
<accession>A0A679HE54</accession>
<dbReference type="InterPro" id="IPR027417">
    <property type="entry name" value="P-loop_NTPase"/>
</dbReference>
<gene>
    <name evidence="1" type="ORF">BatF92_12580</name>
</gene>
<dbReference type="Proteomes" id="UP000500882">
    <property type="component" value="Chromosome"/>
</dbReference>
<evidence type="ECO:0000313" key="1">
    <source>
        <dbReference type="EMBL" id="BCA49316.1"/>
    </source>
</evidence>
<dbReference type="Pfam" id="PF13481">
    <property type="entry name" value="AAA_25"/>
    <property type="match status" value="1"/>
</dbReference>
<sequence length="363" mass="41585">MGGMLMDYMREIKEISAEQAIILWQASRLSLSKIYEKAPEILKVQGSVIGTLGNFSASIGKAKSKKTFNVSAIVAASLKNGTVLRYVAELPENKRKVLYVDTEQSHYHCLKVMKRILRLAGLPDDRDNEHLEFLALRKYTPEQRIRIVEQAIYNTPDIGLVIIDGIRDMVYDINSPGESTRIISKLMQWTDDRQIHIHTILHQNKGDENARGHIGTELNNKAETVLLVEKDKSNGDISNVSAMHIRAMDFEPFAFRINDNALPELIEGYRPEAKKPGRPEEEKFDPYRHITEQQHRIALEAAFGLKEEYGYKDLETALIKSYMSVGVKLNHQKAVSLITMLRNKRMIVQENGRKYTFKPDFHY</sequence>
<proteinExistence type="predicted"/>
<dbReference type="EMBL" id="AP022660">
    <property type="protein sequence ID" value="BCA49316.1"/>
    <property type="molecule type" value="Genomic_DNA"/>
</dbReference>
<organism evidence="1 2">
    <name type="scientific">Bacteroides thetaiotaomicron</name>
    <dbReference type="NCBI Taxonomy" id="818"/>
    <lineage>
        <taxon>Bacteria</taxon>
        <taxon>Pseudomonadati</taxon>
        <taxon>Bacteroidota</taxon>
        <taxon>Bacteroidia</taxon>
        <taxon>Bacteroidales</taxon>
        <taxon>Bacteroidaceae</taxon>
        <taxon>Bacteroides</taxon>
    </lineage>
</organism>